<dbReference type="PANTHER" id="PTHR38050:SF1">
    <property type="entry name" value="FERULOYL ESTERASE C"/>
    <property type="match status" value="1"/>
</dbReference>
<feature type="chain" id="PRO_5028808050" evidence="10">
    <location>
        <begin position="17"/>
        <end position="324"/>
    </location>
</feature>
<evidence type="ECO:0000313" key="12">
    <source>
        <dbReference type="Proteomes" id="UP000516305"/>
    </source>
</evidence>
<dbReference type="RefSeq" id="WP_210757118.1">
    <property type="nucleotide sequence ID" value="NZ_CP060139.1"/>
</dbReference>
<evidence type="ECO:0000256" key="2">
    <source>
        <dbReference type="ARBA" id="ARBA00010278"/>
    </source>
</evidence>
<dbReference type="AlphaFoldDB" id="A0A7H0VA04"/>
<evidence type="ECO:0000256" key="4">
    <source>
        <dbReference type="ARBA" id="ARBA00022651"/>
    </source>
</evidence>
<name>A0A7H0VA04_9FLAO</name>
<comment type="function">
    <text evidence="9">Involved in degradation of plant cell walls. Hydrolyzes the feruloyl-arabinose ester bond in arabinoxylans, and the feruloyl-galactose ester bond in pectin. Active against paranitrophenyl-acetate, methyl ferulate and wheat arabinoxylan.</text>
</comment>
<evidence type="ECO:0000256" key="3">
    <source>
        <dbReference type="ARBA" id="ARBA00022525"/>
    </source>
</evidence>
<dbReference type="InterPro" id="IPR029058">
    <property type="entry name" value="AB_hydrolase_fold"/>
</dbReference>
<keyword evidence="12" id="KW-1185">Reference proteome</keyword>
<dbReference type="GO" id="GO:0030600">
    <property type="term" value="F:feruloyl esterase activity"/>
    <property type="evidence" value="ECO:0007669"/>
    <property type="project" value="InterPro"/>
</dbReference>
<dbReference type="InterPro" id="IPR043595">
    <property type="entry name" value="FaeB/C/D"/>
</dbReference>
<keyword evidence="5 10" id="KW-0732">Signal</keyword>
<evidence type="ECO:0000256" key="9">
    <source>
        <dbReference type="ARBA" id="ARBA00025250"/>
    </source>
</evidence>
<evidence type="ECO:0000256" key="1">
    <source>
        <dbReference type="ARBA" id="ARBA00004613"/>
    </source>
</evidence>
<keyword evidence="4" id="KW-0858">Xylan degradation</keyword>
<organism evidence="11 12">
    <name type="scientific">Croceimicrobium hydrocarbonivorans</name>
    <dbReference type="NCBI Taxonomy" id="2761580"/>
    <lineage>
        <taxon>Bacteria</taxon>
        <taxon>Pseudomonadati</taxon>
        <taxon>Bacteroidota</taxon>
        <taxon>Flavobacteriia</taxon>
        <taxon>Flavobacteriales</taxon>
        <taxon>Owenweeksiaceae</taxon>
        <taxon>Croceimicrobium</taxon>
    </lineage>
</organism>
<evidence type="ECO:0000256" key="8">
    <source>
        <dbReference type="ARBA" id="ARBA00023326"/>
    </source>
</evidence>
<dbReference type="SUPFAM" id="SSF53474">
    <property type="entry name" value="alpha/beta-Hydrolases"/>
    <property type="match status" value="1"/>
</dbReference>
<comment type="subcellular location">
    <subcellularLocation>
        <location evidence="1">Secreted</location>
    </subcellularLocation>
</comment>
<protein>
    <submittedName>
        <fullName evidence="11">Uncharacterized protein</fullName>
    </submittedName>
</protein>
<dbReference type="Proteomes" id="UP000516305">
    <property type="component" value="Chromosome"/>
</dbReference>
<dbReference type="Gene3D" id="3.40.50.1820">
    <property type="entry name" value="alpha/beta hydrolase"/>
    <property type="match status" value="1"/>
</dbReference>
<dbReference type="KEGG" id="chyd:H4K34_09135"/>
<comment type="similarity">
    <text evidence="2">Belongs to the faeC family.</text>
</comment>
<evidence type="ECO:0000256" key="5">
    <source>
        <dbReference type="ARBA" id="ARBA00022729"/>
    </source>
</evidence>
<dbReference type="PANTHER" id="PTHR38050">
    <property type="match status" value="1"/>
</dbReference>
<reference evidence="11 12" key="1">
    <citation type="submission" date="2020-08" db="EMBL/GenBank/DDBJ databases">
        <title>Croceimicrobium hydrocarbonivorans gen. nov., sp. nov., a novel marine bacterium isolated from a bacterial consortium that degrades polyethylene terephthalate.</title>
        <authorList>
            <person name="Liu R."/>
        </authorList>
    </citation>
    <scope>NUCLEOTIDE SEQUENCE [LARGE SCALE GENOMIC DNA]</scope>
    <source>
        <strain evidence="11 12">A20-9</strain>
    </source>
</reference>
<keyword evidence="8" id="KW-0624">Polysaccharide degradation</keyword>
<proteinExistence type="inferred from homology"/>
<keyword evidence="6" id="KW-0378">Hydrolase</keyword>
<feature type="signal peptide" evidence="10">
    <location>
        <begin position="1"/>
        <end position="16"/>
    </location>
</feature>
<accession>A0A7H0VA04</accession>
<keyword evidence="3" id="KW-0964">Secreted</keyword>
<dbReference type="GO" id="GO:0045493">
    <property type="term" value="P:xylan catabolic process"/>
    <property type="evidence" value="ECO:0007669"/>
    <property type="project" value="UniProtKB-KW"/>
</dbReference>
<keyword evidence="7" id="KW-0119">Carbohydrate metabolism</keyword>
<dbReference type="GO" id="GO:0005576">
    <property type="term" value="C:extracellular region"/>
    <property type="evidence" value="ECO:0007669"/>
    <property type="project" value="UniProtKB-SubCell"/>
</dbReference>
<gene>
    <name evidence="11" type="ORF">H4K34_09135</name>
</gene>
<evidence type="ECO:0000313" key="11">
    <source>
        <dbReference type="EMBL" id="QNR22552.1"/>
    </source>
</evidence>
<evidence type="ECO:0000256" key="6">
    <source>
        <dbReference type="ARBA" id="ARBA00022801"/>
    </source>
</evidence>
<evidence type="ECO:0000256" key="7">
    <source>
        <dbReference type="ARBA" id="ARBA00023277"/>
    </source>
</evidence>
<sequence length="324" mass="36640">MMRLCLFLLLSSMAFAQSTGSFHQDHTFNTSDFNNLNRRFSFYVPATYQASQNHTLILALPGCGVAPNDFRDDLRNIADSLDAIVACLDAGGNAITDEYGGREVKLLEYLYDSVQAHYSIDSNAVYLTGFSCNGREAMRVVLEELTTVPFAGVIPYSGAFNHPNFNPPSFARSQVSPVCLCMGTRDYFYTQLPYYHDLIDSLQARQAQFHEILMPNVGHTTVHPRFDEYMLDCFEYLSNTTTIGLREDSGQEAPFQYRRQGEKEVWVYSNSPGKARAKILSLDGKMLFDVLFQDEQSFSLPQKGIYFLQLSNTQGQQYEVKLAL</sequence>
<evidence type="ECO:0000256" key="10">
    <source>
        <dbReference type="SAM" id="SignalP"/>
    </source>
</evidence>
<dbReference type="EMBL" id="CP060139">
    <property type="protein sequence ID" value="QNR22552.1"/>
    <property type="molecule type" value="Genomic_DNA"/>
</dbReference>